<sequence>LMIAYIQDLGFGIRRTRLSIAKLLNNGHVGYEVELKACILVSLLCENSSES</sequence>
<protein>
    <submittedName>
        <fullName evidence="1">6667_t:CDS:1</fullName>
    </submittedName>
</protein>
<evidence type="ECO:0000313" key="1">
    <source>
        <dbReference type="EMBL" id="CAG8556937.1"/>
    </source>
</evidence>
<keyword evidence="2" id="KW-1185">Reference proteome</keyword>
<feature type="non-terminal residue" evidence="1">
    <location>
        <position position="1"/>
    </location>
</feature>
<name>A0ACA9M1S4_9GLOM</name>
<organism evidence="1 2">
    <name type="scientific">Racocetra persica</name>
    <dbReference type="NCBI Taxonomy" id="160502"/>
    <lineage>
        <taxon>Eukaryota</taxon>
        <taxon>Fungi</taxon>
        <taxon>Fungi incertae sedis</taxon>
        <taxon>Mucoromycota</taxon>
        <taxon>Glomeromycotina</taxon>
        <taxon>Glomeromycetes</taxon>
        <taxon>Diversisporales</taxon>
        <taxon>Gigasporaceae</taxon>
        <taxon>Racocetra</taxon>
    </lineage>
</organism>
<comment type="caution">
    <text evidence="1">The sequence shown here is derived from an EMBL/GenBank/DDBJ whole genome shotgun (WGS) entry which is preliminary data.</text>
</comment>
<dbReference type="Proteomes" id="UP000789920">
    <property type="component" value="Unassembled WGS sequence"/>
</dbReference>
<reference evidence="1" key="1">
    <citation type="submission" date="2021-06" db="EMBL/GenBank/DDBJ databases">
        <authorList>
            <person name="Kallberg Y."/>
            <person name="Tangrot J."/>
            <person name="Rosling A."/>
        </authorList>
    </citation>
    <scope>NUCLEOTIDE SEQUENCE</scope>
    <source>
        <strain evidence="1">MA461A</strain>
    </source>
</reference>
<proteinExistence type="predicted"/>
<dbReference type="EMBL" id="CAJVQC010005666">
    <property type="protein sequence ID" value="CAG8556937.1"/>
    <property type="molecule type" value="Genomic_DNA"/>
</dbReference>
<gene>
    <name evidence="1" type="ORF">RPERSI_LOCUS4195</name>
</gene>
<evidence type="ECO:0000313" key="2">
    <source>
        <dbReference type="Proteomes" id="UP000789920"/>
    </source>
</evidence>
<accession>A0ACA9M1S4</accession>